<dbReference type="Proteomes" id="UP000228934">
    <property type="component" value="Unassembled WGS sequence"/>
</dbReference>
<dbReference type="EMBL" id="KZ044517">
    <property type="protein sequence ID" value="PIO12314.1"/>
    <property type="molecule type" value="Genomic_DNA"/>
</dbReference>
<organism evidence="1 2">
    <name type="scientific">Aquarana catesbeiana</name>
    <name type="common">American bullfrog</name>
    <name type="synonym">Rana catesbeiana</name>
    <dbReference type="NCBI Taxonomy" id="8400"/>
    <lineage>
        <taxon>Eukaryota</taxon>
        <taxon>Metazoa</taxon>
        <taxon>Chordata</taxon>
        <taxon>Craniata</taxon>
        <taxon>Vertebrata</taxon>
        <taxon>Euteleostomi</taxon>
        <taxon>Amphibia</taxon>
        <taxon>Batrachia</taxon>
        <taxon>Anura</taxon>
        <taxon>Neobatrachia</taxon>
        <taxon>Ranoidea</taxon>
        <taxon>Ranidae</taxon>
        <taxon>Aquarana</taxon>
    </lineage>
</organism>
<evidence type="ECO:0000313" key="2">
    <source>
        <dbReference type="Proteomes" id="UP000228934"/>
    </source>
</evidence>
<sequence>MCIYIFFAYEPTKNFTRYQWIISRLLQALSPAVFLYKCMHFQLEIWSKCQRTTSVVMTTLMFHYRLQVCGGKACMFYFDTQRSNIQKDY</sequence>
<keyword evidence="2" id="KW-1185">Reference proteome</keyword>
<evidence type="ECO:0000313" key="1">
    <source>
        <dbReference type="EMBL" id="PIO12314.1"/>
    </source>
</evidence>
<reference evidence="2" key="1">
    <citation type="journal article" date="2017" name="Nat. Commun.">
        <title>The North American bullfrog draft genome provides insight into hormonal regulation of long noncoding RNA.</title>
        <authorList>
            <person name="Hammond S.A."/>
            <person name="Warren R.L."/>
            <person name="Vandervalk B.P."/>
            <person name="Kucuk E."/>
            <person name="Khan H."/>
            <person name="Gibb E.A."/>
            <person name="Pandoh P."/>
            <person name="Kirk H."/>
            <person name="Zhao Y."/>
            <person name="Jones M."/>
            <person name="Mungall A.J."/>
            <person name="Coope R."/>
            <person name="Pleasance S."/>
            <person name="Moore R.A."/>
            <person name="Holt R.A."/>
            <person name="Round J.M."/>
            <person name="Ohora S."/>
            <person name="Walle B.V."/>
            <person name="Veldhoen N."/>
            <person name="Helbing C.C."/>
            <person name="Birol I."/>
        </authorList>
    </citation>
    <scope>NUCLEOTIDE SEQUENCE [LARGE SCALE GENOMIC DNA]</scope>
</reference>
<gene>
    <name evidence="1" type="ORF">AB205_0087310</name>
</gene>
<protein>
    <submittedName>
        <fullName evidence="1">Uncharacterized protein</fullName>
    </submittedName>
</protein>
<name>A0A2G9Q9N1_AQUCT</name>
<accession>A0A2G9Q9N1</accession>
<dbReference type="AlphaFoldDB" id="A0A2G9Q9N1"/>
<proteinExistence type="predicted"/>